<name>A0AAD3TPZ2_9TREE</name>
<dbReference type="Gene3D" id="2.20.70.10">
    <property type="match status" value="1"/>
</dbReference>
<reference evidence="3" key="2">
    <citation type="submission" date="2023-06" db="EMBL/GenBank/DDBJ databases">
        <authorList>
            <person name="Kobayashi Y."/>
            <person name="Kayamori A."/>
            <person name="Aoki K."/>
            <person name="Shiwa Y."/>
            <person name="Fujita N."/>
            <person name="Sugita T."/>
            <person name="Iwasaki W."/>
            <person name="Tanaka N."/>
            <person name="Takashima M."/>
        </authorList>
    </citation>
    <scope>NUCLEOTIDE SEQUENCE</scope>
    <source>
        <strain evidence="3">HIS016</strain>
    </source>
</reference>
<dbReference type="Proteomes" id="UP001222932">
    <property type="component" value="Unassembled WGS sequence"/>
</dbReference>
<evidence type="ECO:0000256" key="1">
    <source>
        <dbReference type="SAM" id="MobiDB-lite"/>
    </source>
</evidence>
<dbReference type="AlphaFoldDB" id="A0AAD3TPZ2"/>
<feature type="region of interest" description="Disordered" evidence="1">
    <location>
        <begin position="214"/>
        <end position="233"/>
    </location>
</feature>
<feature type="compositionally biased region" description="Polar residues" evidence="1">
    <location>
        <begin position="1"/>
        <end position="10"/>
    </location>
</feature>
<keyword evidence="4" id="KW-1185">Reference proteome</keyword>
<dbReference type="InterPro" id="IPR001202">
    <property type="entry name" value="WW_dom"/>
</dbReference>
<feature type="domain" description="WW" evidence="2">
    <location>
        <begin position="14"/>
        <end position="49"/>
    </location>
</feature>
<dbReference type="SUPFAM" id="SSF51045">
    <property type="entry name" value="WW domain"/>
    <property type="match status" value="1"/>
</dbReference>
<dbReference type="SMART" id="SM00456">
    <property type="entry name" value="WW"/>
    <property type="match status" value="1"/>
</dbReference>
<reference evidence="3" key="1">
    <citation type="journal article" date="2023" name="BMC Genomics">
        <title>Chromosome-level genome assemblies of Cutaneotrichosporon spp. (Trichosporonales, Basidiomycota) reveal imbalanced evolution between nucleotide sequences and chromosome synteny.</title>
        <authorList>
            <person name="Kobayashi Y."/>
            <person name="Kayamori A."/>
            <person name="Aoki K."/>
            <person name="Shiwa Y."/>
            <person name="Matsutani M."/>
            <person name="Fujita N."/>
            <person name="Sugita T."/>
            <person name="Iwasaki W."/>
            <person name="Tanaka N."/>
            <person name="Takashima M."/>
        </authorList>
    </citation>
    <scope>NUCLEOTIDE SEQUENCE</scope>
    <source>
        <strain evidence="3">HIS016</strain>
    </source>
</reference>
<evidence type="ECO:0000259" key="2">
    <source>
        <dbReference type="SMART" id="SM00456"/>
    </source>
</evidence>
<comment type="caution">
    <text evidence="3">The sequence shown here is derived from an EMBL/GenBank/DDBJ whole genome shotgun (WGS) entry which is preliminary data.</text>
</comment>
<evidence type="ECO:0000313" key="3">
    <source>
        <dbReference type="EMBL" id="GMK54376.1"/>
    </source>
</evidence>
<sequence>MSSPKPNTAETSDDLPSPWVRQWDETYNTWFYINPTTTPPTTTWTHPLAKEGEAHPEQVADPQAAAKVAEEFVAEHPQDQEAQQVTDRGLGSLLMGGSSGGMSGMGGMGGSSSSAMGGGLGGLLLGALLGGKSKRKTYGFGGGGYSHSMGPPPFMGGGMGMGPFGMGGGMGGRPYGMGGMGMGGMGMGGMGMGRPHGHGGGGYGGGYGGHGGHGGHGHGGHGGHGHGHGHGRW</sequence>
<protein>
    <recommendedName>
        <fullName evidence="2">WW domain-containing protein</fullName>
    </recommendedName>
</protein>
<dbReference type="EMBL" id="BTCM01000001">
    <property type="protein sequence ID" value="GMK54376.1"/>
    <property type="molecule type" value="Genomic_DNA"/>
</dbReference>
<organism evidence="3 4">
    <name type="scientific">Cutaneotrichosporon spelunceum</name>
    <dbReference type="NCBI Taxonomy" id="1672016"/>
    <lineage>
        <taxon>Eukaryota</taxon>
        <taxon>Fungi</taxon>
        <taxon>Dikarya</taxon>
        <taxon>Basidiomycota</taxon>
        <taxon>Agaricomycotina</taxon>
        <taxon>Tremellomycetes</taxon>
        <taxon>Trichosporonales</taxon>
        <taxon>Trichosporonaceae</taxon>
        <taxon>Cutaneotrichosporon</taxon>
    </lineage>
</organism>
<feature type="region of interest" description="Disordered" evidence="1">
    <location>
        <begin position="1"/>
        <end position="20"/>
    </location>
</feature>
<accession>A0AAD3TPZ2</accession>
<proteinExistence type="predicted"/>
<evidence type="ECO:0000313" key="4">
    <source>
        <dbReference type="Proteomes" id="UP001222932"/>
    </source>
</evidence>
<gene>
    <name evidence="3" type="ORF">CspeluHIS016_0109620</name>
</gene>
<dbReference type="InterPro" id="IPR036020">
    <property type="entry name" value="WW_dom_sf"/>
</dbReference>